<dbReference type="GO" id="GO:0046872">
    <property type="term" value="F:metal ion binding"/>
    <property type="evidence" value="ECO:0007669"/>
    <property type="project" value="UniProtKB-KW"/>
</dbReference>
<dbReference type="PANTHER" id="PTHR43687:SF1">
    <property type="entry name" value="FERREDOXIN III"/>
    <property type="match status" value="1"/>
</dbReference>
<proteinExistence type="predicted"/>
<dbReference type="EMBL" id="FQVG01000051">
    <property type="protein sequence ID" value="SHF28667.1"/>
    <property type="molecule type" value="Genomic_DNA"/>
</dbReference>
<name>A0A1M5AES9_9CLOT</name>
<keyword evidence="3" id="KW-0408">Iron</keyword>
<sequence>MSKTWYPVIDYEKCTECGICFDHCKHGVYSKRESRIIVVEGENCVHGCRGCQSKCPSGAISYVGDDGTTKGGCCCSCC</sequence>
<organism evidence="6 7">
    <name type="scientific">Caloramator proteoclasticus DSM 10124</name>
    <dbReference type="NCBI Taxonomy" id="1121262"/>
    <lineage>
        <taxon>Bacteria</taxon>
        <taxon>Bacillati</taxon>
        <taxon>Bacillota</taxon>
        <taxon>Clostridia</taxon>
        <taxon>Eubacteriales</taxon>
        <taxon>Clostridiaceae</taxon>
        <taxon>Caloramator</taxon>
    </lineage>
</organism>
<accession>A0A1M5AES9</accession>
<evidence type="ECO:0000256" key="1">
    <source>
        <dbReference type="ARBA" id="ARBA00022485"/>
    </source>
</evidence>
<dbReference type="InterPro" id="IPR017896">
    <property type="entry name" value="4Fe4S_Fe-S-bd"/>
</dbReference>
<dbReference type="GO" id="GO:0051539">
    <property type="term" value="F:4 iron, 4 sulfur cluster binding"/>
    <property type="evidence" value="ECO:0007669"/>
    <property type="project" value="UniProtKB-KW"/>
</dbReference>
<dbReference type="PROSITE" id="PS51379">
    <property type="entry name" value="4FE4S_FER_2"/>
    <property type="match status" value="2"/>
</dbReference>
<feature type="domain" description="4Fe-4S ferredoxin-type" evidence="5">
    <location>
        <begin position="35"/>
        <end position="65"/>
    </location>
</feature>
<keyword evidence="7" id="KW-1185">Reference proteome</keyword>
<reference evidence="7" key="1">
    <citation type="submission" date="2016-11" db="EMBL/GenBank/DDBJ databases">
        <authorList>
            <person name="Varghese N."/>
            <person name="Submissions S."/>
        </authorList>
    </citation>
    <scope>NUCLEOTIDE SEQUENCE [LARGE SCALE GENOMIC DNA]</scope>
    <source>
        <strain evidence="7">DSM 10124</strain>
    </source>
</reference>
<dbReference type="Gene3D" id="3.30.70.20">
    <property type="match status" value="1"/>
</dbReference>
<evidence type="ECO:0000313" key="7">
    <source>
        <dbReference type="Proteomes" id="UP000184423"/>
    </source>
</evidence>
<dbReference type="Proteomes" id="UP000184423">
    <property type="component" value="Unassembled WGS sequence"/>
</dbReference>
<feature type="domain" description="4Fe-4S ferredoxin-type" evidence="5">
    <location>
        <begin position="5"/>
        <end position="34"/>
    </location>
</feature>
<evidence type="ECO:0000256" key="3">
    <source>
        <dbReference type="ARBA" id="ARBA00023004"/>
    </source>
</evidence>
<keyword evidence="2" id="KW-0479">Metal-binding</keyword>
<evidence type="ECO:0000259" key="5">
    <source>
        <dbReference type="PROSITE" id="PS51379"/>
    </source>
</evidence>
<evidence type="ECO:0000256" key="4">
    <source>
        <dbReference type="ARBA" id="ARBA00023014"/>
    </source>
</evidence>
<protein>
    <submittedName>
        <fullName evidence="6">4Fe-4S binding domain-containing protein</fullName>
    </submittedName>
</protein>
<keyword evidence="1" id="KW-0004">4Fe-4S</keyword>
<dbReference type="SUPFAM" id="SSF54862">
    <property type="entry name" value="4Fe-4S ferredoxins"/>
    <property type="match status" value="1"/>
</dbReference>
<gene>
    <name evidence="6" type="ORF">SAMN02746091_02173</name>
</gene>
<evidence type="ECO:0000256" key="2">
    <source>
        <dbReference type="ARBA" id="ARBA00022723"/>
    </source>
</evidence>
<dbReference type="AlphaFoldDB" id="A0A1M5AES9"/>
<dbReference type="InterPro" id="IPR050572">
    <property type="entry name" value="Fe-S_Ferredoxin"/>
</dbReference>
<dbReference type="Pfam" id="PF00037">
    <property type="entry name" value="Fer4"/>
    <property type="match status" value="1"/>
</dbReference>
<evidence type="ECO:0000313" key="6">
    <source>
        <dbReference type="EMBL" id="SHF28667.1"/>
    </source>
</evidence>
<keyword evidence="4" id="KW-0411">Iron-sulfur</keyword>
<dbReference type="RefSeq" id="WP_027308086.1">
    <property type="nucleotide sequence ID" value="NZ_FQVG01000051.1"/>
</dbReference>
<dbReference type="PANTHER" id="PTHR43687">
    <property type="entry name" value="ADENYLYLSULFATE REDUCTASE, BETA SUBUNIT"/>
    <property type="match status" value="1"/>
</dbReference>